<protein>
    <submittedName>
        <fullName evidence="3">Uncharacterized protein</fullName>
    </submittedName>
</protein>
<keyword evidence="4" id="KW-1185">Reference proteome</keyword>
<dbReference type="Pfam" id="PF23761">
    <property type="entry name" value="Beta-prop_DCAF4"/>
    <property type="match status" value="1"/>
</dbReference>
<comment type="caution">
    <text evidence="3">The sequence shown here is derived from an EMBL/GenBank/DDBJ whole genome shotgun (WGS) entry which is preliminary data.</text>
</comment>
<evidence type="ECO:0000313" key="4">
    <source>
        <dbReference type="Proteomes" id="UP001497382"/>
    </source>
</evidence>
<reference evidence="3 4" key="1">
    <citation type="submission" date="2024-04" db="EMBL/GenBank/DDBJ databases">
        <authorList>
            <person name="Rising A."/>
            <person name="Reimegard J."/>
            <person name="Sonavane S."/>
            <person name="Akerstrom W."/>
            <person name="Nylinder S."/>
            <person name="Hedman E."/>
            <person name="Kallberg Y."/>
        </authorList>
    </citation>
    <scope>NUCLEOTIDE SEQUENCE [LARGE SCALE GENOMIC DNA]</scope>
</reference>
<dbReference type="GO" id="GO:0080008">
    <property type="term" value="C:Cul4-RING E3 ubiquitin ligase complex"/>
    <property type="evidence" value="ECO:0007669"/>
    <property type="project" value="TreeGrafter"/>
</dbReference>
<gene>
    <name evidence="3" type="ORF">LARSCL_LOCUS18901</name>
</gene>
<dbReference type="PANTHER" id="PTHR44472">
    <property type="entry name" value="DDB1- AND CUL4-ASSOCIATED FACTOR 4-RELATED"/>
    <property type="match status" value="1"/>
</dbReference>
<dbReference type="InterPro" id="IPR052254">
    <property type="entry name" value="CUL4-DDB1_E3_ligase_receptor"/>
</dbReference>
<organism evidence="3 4">
    <name type="scientific">Larinioides sclopetarius</name>
    <dbReference type="NCBI Taxonomy" id="280406"/>
    <lineage>
        <taxon>Eukaryota</taxon>
        <taxon>Metazoa</taxon>
        <taxon>Ecdysozoa</taxon>
        <taxon>Arthropoda</taxon>
        <taxon>Chelicerata</taxon>
        <taxon>Arachnida</taxon>
        <taxon>Araneae</taxon>
        <taxon>Araneomorphae</taxon>
        <taxon>Entelegynae</taxon>
        <taxon>Araneoidea</taxon>
        <taxon>Araneidae</taxon>
        <taxon>Larinioides</taxon>
    </lineage>
</organism>
<dbReference type="InterPro" id="IPR036322">
    <property type="entry name" value="WD40_repeat_dom_sf"/>
</dbReference>
<name>A0AAV2BGL2_9ARAC</name>
<dbReference type="Gene3D" id="2.130.10.10">
    <property type="entry name" value="YVTN repeat-like/Quinoprotein amine dehydrogenase"/>
    <property type="match status" value="1"/>
</dbReference>
<keyword evidence="1" id="KW-0853">WD repeat</keyword>
<dbReference type="Proteomes" id="UP001497382">
    <property type="component" value="Unassembled WGS sequence"/>
</dbReference>
<dbReference type="SUPFAM" id="SSF50978">
    <property type="entry name" value="WD40 repeat-like"/>
    <property type="match status" value="1"/>
</dbReference>
<keyword evidence="2" id="KW-0677">Repeat</keyword>
<accession>A0AAV2BGL2</accession>
<evidence type="ECO:0000256" key="2">
    <source>
        <dbReference type="ARBA" id="ARBA00022737"/>
    </source>
</evidence>
<dbReference type="AlphaFoldDB" id="A0AAV2BGL2"/>
<evidence type="ECO:0000256" key="1">
    <source>
        <dbReference type="ARBA" id="ARBA00022574"/>
    </source>
</evidence>
<dbReference type="InterPro" id="IPR015943">
    <property type="entry name" value="WD40/YVTN_repeat-like_dom_sf"/>
</dbReference>
<dbReference type="PANTHER" id="PTHR44472:SF1">
    <property type="entry name" value="DDB1 AND CUL4 ASSOCIATED FACTOR 4"/>
    <property type="match status" value="1"/>
</dbReference>
<dbReference type="EMBL" id="CAXIEN010000353">
    <property type="protein sequence ID" value="CAL1294765.1"/>
    <property type="molecule type" value="Genomic_DNA"/>
</dbReference>
<sequence>MTNNYNIHIGRAGILNLISQREQGVLLNPLYKNRVTNVKVNQLPRFSERPTIYTDTDDGFYWRFLRNGSRGDLVGVGWDCLEAISRRHSTVCVFQFLTHSTLSEKNISIDTLPFINEISKNYNILPDLLITDTADLSYKNQKPLLIVGTLKTGGNAAILTSYHCAVQDGDHEWKVDEHIFCCASEGNSENFVLGCTLGLYVCKNLILSKKYRLEDNVIAAEFNDDGNLLFISGHQSGIQLCDMREKLEKLCRKSSPYIKEPALDDSSLVASRMKLLSDQVTLIVSDKTGYISKIDLRMRKPVFQYPEHSSFHYIRPLNIDEDLDLLCAVGNDNCCRIWSLSSGKLHWSNKIAATNYRGGPLTAHACIVGSERRWFIAVIQNDTVTPIVPDESEMVAFQPDNALPSA</sequence>
<proteinExistence type="predicted"/>
<evidence type="ECO:0000313" key="3">
    <source>
        <dbReference type="EMBL" id="CAL1294765.1"/>
    </source>
</evidence>